<protein>
    <submittedName>
        <fullName evidence="2">Uncharacterized protein</fullName>
    </submittedName>
</protein>
<dbReference type="AlphaFoldDB" id="A0A127K5G6"/>
<feature type="region of interest" description="Disordered" evidence="1">
    <location>
        <begin position="48"/>
        <end position="76"/>
    </location>
</feature>
<evidence type="ECO:0000256" key="1">
    <source>
        <dbReference type="SAM" id="MobiDB-lite"/>
    </source>
</evidence>
<dbReference type="Proteomes" id="UP000036902">
    <property type="component" value="Chromosome"/>
</dbReference>
<reference evidence="3" key="1">
    <citation type="submission" date="2016-03" db="EMBL/GenBank/DDBJ databases">
        <authorList>
            <person name="Ma C."/>
            <person name="Zhou S."/>
            <person name="Yang G."/>
        </authorList>
    </citation>
    <scope>NUCLEOTIDE SEQUENCE [LARGE SCALE GENOMIC DNA]</scope>
    <source>
        <strain evidence="3">SgZ-1</strain>
    </source>
</reference>
<sequence>MCPGKVPCGVAWDQSRFRPRTAEKSTAGDPVTLNACANLMVSRHDAALSRPPTRCPAASNACENGEAAESGMADGK</sequence>
<gene>
    <name evidence="2" type="ORF">AC731_009630</name>
</gene>
<keyword evidence="3" id="KW-1185">Reference proteome</keyword>
<name>A0A127K5G6_9RHOO</name>
<dbReference type="STRING" id="1134435.AC731_009630"/>
<evidence type="ECO:0000313" key="3">
    <source>
        <dbReference type="Proteomes" id="UP000036902"/>
    </source>
</evidence>
<proteinExistence type="predicted"/>
<accession>A0A127K5G6</accession>
<organism evidence="2 3">
    <name type="scientific">Thauera humireducens</name>
    <dbReference type="NCBI Taxonomy" id="1134435"/>
    <lineage>
        <taxon>Bacteria</taxon>
        <taxon>Pseudomonadati</taxon>
        <taxon>Pseudomonadota</taxon>
        <taxon>Betaproteobacteria</taxon>
        <taxon>Rhodocyclales</taxon>
        <taxon>Zoogloeaceae</taxon>
        <taxon>Thauera</taxon>
    </lineage>
</organism>
<evidence type="ECO:0000313" key="2">
    <source>
        <dbReference type="EMBL" id="AMO37193.1"/>
    </source>
</evidence>
<dbReference type="EMBL" id="CP014646">
    <property type="protein sequence ID" value="AMO37193.1"/>
    <property type="molecule type" value="Genomic_DNA"/>
</dbReference>
<dbReference type="KEGG" id="thu:AC731_009630"/>